<dbReference type="SUPFAM" id="SSF55729">
    <property type="entry name" value="Acyl-CoA N-acyltransferases (Nat)"/>
    <property type="match status" value="1"/>
</dbReference>
<dbReference type="PROSITE" id="PS51186">
    <property type="entry name" value="GNAT"/>
    <property type="match status" value="1"/>
</dbReference>
<comment type="caution">
    <text evidence="4">The sequence shown here is derived from an EMBL/GenBank/DDBJ whole genome shotgun (WGS) entry which is preliminary data.</text>
</comment>
<organism evidence="4 5">
    <name type="scientific">Vanilla planifolia</name>
    <name type="common">Vanilla</name>
    <dbReference type="NCBI Taxonomy" id="51239"/>
    <lineage>
        <taxon>Eukaryota</taxon>
        <taxon>Viridiplantae</taxon>
        <taxon>Streptophyta</taxon>
        <taxon>Embryophyta</taxon>
        <taxon>Tracheophyta</taxon>
        <taxon>Spermatophyta</taxon>
        <taxon>Magnoliopsida</taxon>
        <taxon>Liliopsida</taxon>
        <taxon>Asparagales</taxon>
        <taxon>Orchidaceae</taxon>
        <taxon>Vanilloideae</taxon>
        <taxon>Vanilleae</taxon>
        <taxon>Vanilla</taxon>
    </lineage>
</organism>
<gene>
    <name evidence="4" type="ORF">HPP92_008260</name>
</gene>
<evidence type="ECO:0000313" key="5">
    <source>
        <dbReference type="Proteomes" id="UP000639772"/>
    </source>
</evidence>
<dbReference type="InterPro" id="IPR051016">
    <property type="entry name" value="Diverse_Substrate_AcTransf"/>
</dbReference>
<dbReference type="OrthoDB" id="7305308at2759"/>
<dbReference type="CDD" id="cd04301">
    <property type="entry name" value="NAT_SF"/>
    <property type="match status" value="1"/>
</dbReference>
<evidence type="ECO:0000256" key="1">
    <source>
        <dbReference type="ARBA" id="ARBA00022679"/>
    </source>
</evidence>
<evidence type="ECO:0000313" key="4">
    <source>
        <dbReference type="EMBL" id="KAG0486165.1"/>
    </source>
</evidence>
<dbReference type="InterPro" id="IPR000182">
    <property type="entry name" value="GNAT_dom"/>
</dbReference>
<evidence type="ECO:0000259" key="3">
    <source>
        <dbReference type="PROSITE" id="PS51186"/>
    </source>
</evidence>
<proteinExistence type="predicted"/>
<dbReference type="Proteomes" id="UP000639772">
    <property type="component" value="Unassembled WGS sequence"/>
</dbReference>
<evidence type="ECO:0000256" key="2">
    <source>
        <dbReference type="ARBA" id="ARBA00023315"/>
    </source>
</evidence>
<dbReference type="GO" id="GO:0008080">
    <property type="term" value="F:N-acetyltransferase activity"/>
    <property type="evidence" value="ECO:0007669"/>
    <property type="project" value="TreeGrafter"/>
</dbReference>
<dbReference type="Gene3D" id="3.40.630.30">
    <property type="match status" value="1"/>
</dbReference>
<reference evidence="4 5" key="1">
    <citation type="journal article" date="2020" name="Nat. Food">
        <title>A phased Vanilla planifolia genome enables genetic improvement of flavour and production.</title>
        <authorList>
            <person name="Hasing T."/>
            <person name="Tang H."/>
            <person name="Brym M."/>
            <person name="Khazi F."/>
            <person name="Huang T."/>
            <person name="Chambers A.H."/>
        </authorList>
    </citation>
    <scope>NUCLEOTIDE SEQUENCE [LARGE SCALE GENOMIC DNA]</scope>
    <source>
        <tissue evidence="4">Leaf</tissue>
    </source>
</reference>
<accession>A0A835RDS1</accession>
<dbReference type="AlphaFoldDB" id="A0A835RDS1"/>
<feature type="domain" description="N-acetyltransferase" evidence="3">
    <location>
        <begin position="16"/>
        <end position="191"/>
    </location>
</feature>
<dbReference type="PANTHER" id="PTHR10545:SF29">
    <property type="entry name" value="GH14572P-RELATED"/>
    <property type="match status" value="1"/>
</dbReference>
<dbReference type="PANTHER" id="PTHR10545">
    <property type="entry name" value="DIAMINE N-ACETYLTRANSFERASE"/>
    <property type="match status" value="1"/>
</dbReference>
<dbReference type="EMBL" id="JADCNM010000004">
    <property type="protein sequence ID" value="KAG0486165.1"/>
    <property type="molecule type" value="Genomic_DNA"/>
</dbReference>
<keyword evidence="1" id="KW-0808">Transferase</keyword>
<sequence>MSSAKAPSREQPAIWSRIRLGDRCDIPIMHRLIQQSIASHLLDDHFSPNECSLSALFPSSPLPPFRSYTRIALQSVVEDPEAAAFASPRGAALVVAGFVLCFPNYSTFMGRPGLYVEDIFVREVWRRRGLGRMMLTLVVREAAKMGCGKVEWSVLDRNDNASSFYEGMGAAMFPQWRIFRLTGEELNKYAGEEEDRDGQL</sequence>
<name>A0A835RDS1_VANPL</name>
<dbReference type="InterPro" id="IPR016181">
    <property type="entry name" value="Acyl_CoA_acyltransferase"/>
</dbReference>
<keyword evidence="2" id="KW-0012">Acyltransferase</keyword>
<dbReference type="Pfam" id="PF00583">
    <property type="entry name" value="Acetyltransf_1"/>
    <property type="match status" value="1"/>
</dbReference>
<protein>
    <recommendedName>
        <fullName evidence="3">N-acetyltransferase domain-containing protein</fullName>
    </recommendedName>
</protein>